<keyword evidence="5 13" id="KW-0732">Signal</keyword>
<keyword evidence="6 12" id="KW-1133">Transmembrane helix</keyword>
<comment type="similarity">
    <text evidence="2">Belongs to the HAP2/GCS1 family.</text>
</comment>
<gene>
    <name evidence="15" type="ORF">C2S53_006799</name>
</gene>
<keyword evidence="9" id="KW-1015">Disulfide bond</keyword>
<reference evidence="15 16" key="1">
    <citation type="journal article" date="2021" name="Nat. Commun.">
        <title>Incipient diploidization of the medicinal plant Perilla within 10,000 years.</title>
        <authorList>
            <person name="Zhang Y."/>
            <person name="Shen Q."/>
            <person name="Leng L."/>
            <person name="Zhang D."/>
            <person name="Chen S."/>
            <person name="Shi Y."/>
            <person name="Ning Z."/>
            <person name="Chen S."/>
        </authorList>
    </citation>
    <scope>NUCLEOTIDE SEQUENCE [LARGE SCALE GENOMIC DNA]</scope>
    <source>
        <strain evidence="16">cv. PC099</strain>
    </source>
</reference>
<comment type="subcellular location">
    <subcellularLocation>
        <location evidence="1">Cell membrane</location>
        <topology evidence="1">Single-pass type I membrane protein</topology>
    </subcellularLocation>
</comment>
<evidence type="ECO:0000256" key="8">
    <source>
        <dbReference type="ARBA" id="ARBA00023136"/>
    </source>
</evidence>
<evidence type="ECO:0000256" key="12">
    <source>
        <dbReference type="SAM" id="Phobius"/>
    </source>
</evidence>
<evidence type="ECO:0000256" key="2">
    <source>
        <dbReference type="ARBA" id="ARBA00010929"/>
    </source>
</evidence>
<dbReference type="Pfam" id="PF10699">
    <property type="entry name" value="HAP2-GCS1"/>
    <property type="match status" value="1"/>
</dbReference>
<organism evidence="15 16">
    <name type="scientific">Perilla frutescens var. hirtella</name>
    <name type="common">Perilla citriodora</name>
    <name type="synonym">Perilla setoyensis</name>
    <dbReference type="NCBI Taxonomy" id="608512"/>
    <lineage>
        <taxon>Eukaryota</taxon>
        <taxon>Viridiplantae</taxon>
        <taxon>Streptophyta</taxon>
        <taxon>Embryophyta</taxon>
        <taxon>Tracheophyta</taxon>
        <taxon>Spermatophyta</taxon>
        <taxon>Magnoliopsida</taxon>
        <taxon>eudicotyledons</taxon>
        <taxon>Gunneridae</taxon>
        <taxon>Pentapetalae</taxon>
        <taxon>asterids</taxon>
        <taxon>lamiids</taxon>
        <taxon>Lamiales</taxon>
        <taxon>Lamiaceae</taxon>
        <taxon>Nepetoideae</taxon>
        <taxon>Elsholtzieae</taxon>
        <taxon>Perilla</taxon>
    </lineage>
</organism>
<evidence type="ECO:0000256" key="11">
    <source>
        <dbReference type="SAM" id="MobiDB-lite"/>
    </source>
</evidence>
<evidence type="ECO:0000256" key="5">
    <source>
        <dbReference type="ARBA" id="ARBA00022729"/>
    </source>
</evidence>
<evidence type="ECO:0000256" key="13">
    <source>
        <dbReference type="SAM" id="SignalP"/>
    </source>
</evidence>
<proteinExistence type="inferred from homology"/>
<feature type="compositionally biased region" description="Basic residues" evidence="11">
    <location>
        <begin position="624"/>
        <end position="646"/>
    </location>
</feature>
<evidence type="ECO:0000313" key="15">
    <source>
        <dbReference type="EMBL" id="KAH6831033.1"/>
    </source>
</evidence>
<keyword evidence="7" id="KW-0446">Lipid-binding</keyword>
<keyword evidence="16" id="KW-1185">Reference proteome</keyword>
<feature type="domain" description="Generative cell specific-1/HAP2" evidence="14">
    <location>
        <begin position="42"/>
        <end position="553"/>
    </location>
</feature>
<evidence type="ECO:0000313" key="16">
    <source>
        <dbReference type="Proteomes" id="UP001190926"/>
    </source>
</evidence>
<dbReference type="Proteomes" id="UP001190926">
    <property type="component" value="Unassembled WGS sequence"/>
</dbReference>
<accession>A0AAD4JD94</accession>
<evidence type="ECO:0000256" key="9">
    <source>
        <dbReference type="ARBA" id="ARBA00023157"/>
    </source>
</evidence>
<protein>
    <submittedName>
        <fullName evidence="15">Hapless 2</fullName>
    </submittedName>
</protein>
<keyword evidence="8 12" id="KW-0472">Membrane</keyword>
<sequence>MKPLILISITLFSLSQDASALQIISKSKLEKCEKVSESDDPLNCTSKIILDLAVPSESSGREASMVAEIVEAEENSTNHMRTIRVPPVITIKKSAAYALYELTYIRDVAYKPQEFYVKTRKCEPDAAVNVVQICERLQDEDGHIIEHTQPTCCPCGDQRRVPSSCGNFFDKLVKGKANTAHCLRFTDDWFHVFGIGQRSVGFSIRIEVKTDSKTSEVIVGPKNRTAISNDKFLKVNLVGDYVGYTDIPSFDDFFLVIPRQGVSGQPQDLGSNFTMWMLLERVRFTLDGLECNKIGVSYEAFNTQPDFCAAPIWSCLHNQLWNFWDADQNRISRNQVPLYCVQGRFERINQHPDAGSHAFSIGITEVINSNLLIELRADDIEYVYQRSPGKILDITVPTFEALTQFGTATITTKNIGEVEASYSLTFDCSSGVSQMEEQFYIMKPEEVVTRSFKLYPTTDQAARYACSAILKDSDFSEVDRAECQFATTATVLDNGSQIPFQPPKTSVNGFFESIEELWNKFWIFLANFITGKNCRKKCSGFFDFSCHIQYICISWMLMFGLFLAIFPTAVVLLWLLHQKGLFDPIYDWWEDHFWTSEERSRYIQKHDREAELSLIRWQKGRSQDKRHHKRDAQRKRSSHVQHKHRSRVGESDYNYHLHHVYKEKHKHRRAKNSSMWEEEEEEGRERHHHAHGRRERIPRKSLVFEGLRWKIGKGDQVRLAAGGFVDRIGYGLPLSHAPEGQQSKAAAFITADRTWNKELLISFFNPEFVERVLTVPIEREGMTGVLGSLKRRVAILQKLASLGHTLLCLMRMLRPIDSLGARLPRGTTVVPFLYVAWRGSGGKEVVSPAKGFFRLDVEASVNFQRRSYGV</sequence>
<dbReference type="GO" id="GO:0008289">
    <property type="term" value="F:lipid binding"/>
    <property type="evidence" value="ECO:0007669"/>
    <property type="project" value="UniProtKB-KW"/>
</dbReference>
<evidence type="ECO:0000256" key="10">
    <source>
        <dbReference type="ARBA" id="ARBA00023279"/>
    </source>
</evidence>
<feature type="transmembrane region" description="Helical" evidence="12">
    <location>
        <begin position="555"/>
        <end position="576"/>
    </location>
</feature>
<dbReference type="PANTHER" id="PTHR31764">
    <property type="entry name" value="PROTEIN HAPLESS 2"/>
    <property type="match status" value="1"/>
</dbReference>
<dbReference type="InterPro" id="IPR040326">
    <property type="entry name" value="HAP2/GCS1"/>
</dbReference>
<keyword evidence="4 12" id="KW-0812">Transmembrane</keyword>
<keyword evidence="10" id="KW-0278">Fertilization</keyword>
<evidence type="ECO:0000256" key="6">
    <source>
        <dbReference type="ARBA" id="ARBA00022989"/>
    </source>
</evidence>
<dbReference type="AlphaFoldDB" id="A0AAD4JD94"/>
<evidence type="ECO:0000256" key="3">
    <source>
        <dbReference type="ARBA" id="ARBA00022475"/>
    </source>
</evidence>
<feature type="chain" id="PRO_5041940711" evidence="13">
    <location>
        <begin position="21"/>
        <end position="870"/>
    </location>
</feature>
<feature type="region of interest" description="Disordered" evidence="11">
    <location>
        <begin position="619"/>
        <end position="647"/>
    </location>
</feature>
<evidence type="ECO:0000256" key="1">
    <source>
        <dbReference type="ARBA" id="ARBA00004251"/>
    </source>
</evidence>
<evidence type="ECO:0000256" key="7">
    <source>
        <dbReference type="ARBA" id="ARBA00023121"/>
    </source>
</evidence>
<name>A0AAD4JD94_PERFH</name>
<dbReference type="PANTHER" id="PTHR31764:SF0">
    <property type="entry name" value="GENERATIVE CELL SPECIFIC-1_HAP2 DOMAIN-CONTAINING PROTEIN"/>
    <property type="match status" value="1"/>
</dbReference>
<comment type="caution">
    <text evidence="15">The sequence shown here is derived from an EMBL/GenBank/DDBJ whole genome shotgun (WGS) entry which is preliminary data.</text>
</comment>
<evidence type="ECO:0000256" key="4">
    <source>
        <dbReference type="ARBA" id="ARBA00022692"/>
    </source>
</evidence>
<dbReference type="InterPro" id="IPR018928">
    <property type="entry name" value="HAP2/GCS1_dom"/>
</dbReference>
<dbReference type="GO" id="GO:0005886">
    <property type="term" value="C:plasma membrane"/>
    <property type="evidence" value="ECO:0007669"/>
    <property type="project" value="UniProtKB-SubCell"/>
</dbReference>
<feature type="signal peptide" evidence="13">
    <location>
        <begin position="1"/>
        <end position="20"/>
    </location>
</feature>
<keyword evidence="3" id="KW-1003">Cell membrane</keyword>
<dbReference type="EMBL" id="SDAM02000091">
    <property type="protein sequence ID" value="KAH6831033.1"/>
    <property type="molecule type" value="Genomic_DNA"/>
</dbReference>
<evidence type="ECO:0000259" key="14">
    <source>
        <dbReference type="Pfam" id="PF10699"/>
    </source>
</evidence>